<evidence type="ECO:0000313" key="4">
    <source>
        <dbReference type="EMBL" id="EAH4241270.1"/>
    </source>
</evidence>
<reference evidence="6 8" key="3">
    <citation type="submission" date="2019-08" db="EMBL/GenBank/DDBJ databases">
        <authorList>
            <person name="Ashton P.M."/>
            <person name="Dallman T."/>
            <person name="Nair S."/>
            <person name="De Pinna E."/>
            <person name="Peters T."/>
            <person name="Grant K."/>
        </authorList>
    </citation>
    <scope>NUCLEOTIDE SEQUENCE [LARGE SCALE GENOMIC DNA]</scope>
    <source>
        <strain evidence="6 8">788324</strain>
    </source>
</reference>
<evidence type="ECO:0000313" key="9">
    <source>
        <dbReference type="Proteomes" id="UP000489121"/>
    </source>
</evidence>
<dbReference type="EMBL" id="AABBZO010000009">
    <property type="protein sequence ID" value="EAG4462453.1"/>
    <property type="molecule type" value="Genomic_DNA"/>
</dbReference>
<accession>A0A394TVP7</accession>
<evidence type="ECO:0000313" key="8">
    <source>
        <dbReference type="Proteomes" id="UP000467536"/>
    </source>
</evidence>
<evidence type="ECO:0000313" key="7">
    <source>
        <dbReference type="Proteomes" id="UP000365297"/>
    </source>
</evidence>
<sequence>MLHGFVQFLLKAITVSQGLILNTAILILINHLVESSGKGIIAKFYLFLMVSNWQFAVEKNIRLLAKSILVKKTKIFFYFRLYFLFGKPDFVFDQ</sequence>
<dbReference type="EMBL" id="AABGUK010000001">
    <property type="protein sequence ID" value="EAH4241270.1"/>
    <property type="molecule type" value="Genomic_DNA"/>
</dbReference>
<name>A0A394TVP7_LISMN</name>
<dbReference type="EMBL" id="AANEHK010000009">
    <property type="protein sequence ID" value="EDO0986467.1"/>
    <property type="molecule type" value="Genomic_DNA"/>
</dbReference>
<dbReference type="Proteomes" id="UP000527632">
    <property type="component" value="Unassembled WGS sequence"/>
</dbReference>
<evidence type="ECO:0000313" key="1">
    <source>
        <dbReference type="EMBL" id="EAC5551218.1"/>
    </source>
</evidence>
<dbReference type="Proteomes" id="UP000528151">
    <property type="component" value="Unassembled WGS sequence"/>
</dbReference>
<evidence type="ECO:0000313" key="5">
    <source>
        <dbReference type="EMBL" id="ECY9782709.1"/>
    </source>
</evidence>
<organism evidence="1 7">
    <name type="scientific">Listeria monocytogenes</name>
    <dbReference type="NCBI Taxonomy" id="1639"/>
    <lineage>
        <taxon>Bacteria</taxon>
        <taxon>Bacillati</taxon>
        <taxon>Bacillota</taxon>
        <taxon>Bacilli</taxon>
        <taxon>Bacillales</taxon>
        <taxon>Listeriaceae</taxon>
        <taxon>Listeria</taxon>
    </lineage>
</organism>
<dbReference type="KEGG" id="lmok:CQ02_02125"/>
<dbReference type="Proteomes" id="UP000522199">
    <property type="component" value="Unassembled WGS sequence"/>
</dbReference>
<dbReference type="AlphaFoldDB" id="A0A394TVP7"/>
<reference evidence="7 12" key="1">
    <citation type="submission" date="2018-06" db="EMBL/GenBank/DDBJ databases">
        <authorList>
            <consortium name="GenomeTrakr: Next Generation Sequencing Network for Food Pathogen Tracability"/>
        </authorList>
    </citation>
    <scope>NUCLEOTIDE SEQUENCE [LARGE SCALE GENOMIC DNA]</scope>
    <source>
        <strain evidence="2 12">CFSAN063727</strain>
        <strain evidence="1 7">FDA00007096</strain>
        <strain evidence="4 11">LS1344</strain>
    </source>
</reference>
<comment type="caution">
    <text evidence="1">The sequence shown here is derived from an EMBL/GenBank/DDBJ whole genome shotgun (WGS) entry which is preliminary data.</text>
</comment>
<reference evidence="3 10" key="2">
    <citation type="submission" date="2019-04" db="EMBL/GenBank/DDBJ databases">
        <authorList>
            <consortium name="GenomeTrakr network: Whole genome sequencing for foodborne pathogen traceback"/>
        </authorList>
    </citation>
    <scope>NUCLEOTIDE SEQUENCE [LARGE SCALE GENOMIC DNA]</scope>
    <source>
        <strain evidence="3 10">CFSAN072474</strain>
    </source>
</reference>
<dbReference type="Proteomes" id="UP000365297">
    <property type="component" value="Unassembled WGS sequence"/>
</dbReference>
<protein>
    <submittedName>
        <fullName evidence="1">Uncharacterized protein</fullName>
    </submittedName>
</protein>
<dbReference type="EMBL" id="AABEKY010000006">
    <property type="protein sequence ID" value="EAG9388130.1"/>
    <property type="molecule type" value="Genomic_DNA"/>
</dbReference>
<dbReference type="EMBL" id="AAAIXK010000007">
    <property type="protein sequence ID" value="EAC5551218.1"/>
    <property type="molecule type" value="Genomic_DNA"/>
</dbReference>
<dbReference type="Proteomes" id="UP000489121">
    <property type="component" value="Unassembled WGS sequence"/>
</dbReference>
<evidence type="ECO:0000313" key="12">
    <source>
        <dbReference type="Proteomes" id="UP000528151"/>
    </source>
</evidence>
<gene>
    <name evidence="1" type="ORF">ARY78_12330</name>
    <name evidence="2" type="ORF">CA369_09165</name>
    <name evidence="3" type="ORF">CW845_11600</name>
    <name evidence="4" type="ORF">E5F58_04540</name>
    <name evidence="5" type="ORF">F6515_06845</name>
    <name evidence="6" type="ORF">FV747_10750</name>
</gene>
<proteinExistence type="predicted"/>
<dbReference type="EMBL" id="AALGDA010000016">
    <property type="protein sequence ID" value="ECY9782709.1"/>
    <property type="molecule type" value="Genomic_DNA"/>
</dbReference>
<evidence type="ECO:0000313" key="6">
    <source>
        <dbReference type="EMBL" id="EDO0986467.1"/>
    </source>
</evidence>
<reference evidence="5 9" key="4">
    <citation type="submission" date="2019-09" db="EMBL/GenBank/DDBJ databases">
        <authorList>
            <consortium name="PulseNet: The National Subtyping Network for Foodborne Disease Surveillance"/>
            <person name="Tarr C.L."/>
            <person name="Trees E."/>
            <person name="Katz L.S."/>
            <person name="Carleton-Romer H.A."/>
            <person name="Stroika S."/>
            <person name="Kucerova Z."/>
            <person name="Roache K.F."/>
            <person name="Sabol A.L."/>
            <person name="Besser J."/>
            <person name="Gerner-Smidt P."/>
        </authorList>
    </citation>
    <scope>NUCLEOTIDE SEQUENCE [LARGE SCALE GENOMIC DNA]</scope>
    <source>
        <strain evidence="5 9">PNUSAL005692</strain>
    </source>
</reference>
<evidence type="ECO:0000313" key="10">
    <source>
        <dbReference type="Proteomes" id="UP000522199"/>
    </source>
</evidence>
<evidence type="ECO:0000313" key="11">
    <source>
        <dbReference type="Proteomes" id="UP000527632"/>
    </source>
</evidence>
<evidence type="ECO:0000313" key="2">
    <source>
        <dbReference type="EMBL" id="EAG4462453.1"/>
    </source>
</evidence>
<evidence type="ECO:0000313" key="3">
    <source>
        <dbReference type="EMBL" id="EAG9388130.1"/>
    </source>
</evidence>
<dbReference type="Proteomes" id="UP000467536">
    <property type="component" value="Unassembled WGS sequence"/>
</dbReference>